<dbReference type="InterPro" id="IPR037274">
    <property type="entry name" value="Znf_CHY_sf"/>
</dbReference>
<keyword evidence="3" id="KW-0862">Zinc</keyword>
<dbReference type="EMBL" id="JACSQN010000011">
    <property type="protein sequence ID" value="MBD7985488.1"/>
    <property type="molecule type" value="Genomic_DNA"/>
</dbReference>
<dbReference type="PANTHER" id="PTHR28082:SF1">
    <property type="entry name" value="HELPER OF TIM PROTEIN 13"/>
    <property type="match status" value="1"/>
</dbReference>
<name>A0ABR8UBS3_9BACL</name>
<gene>
    <name evidence="5" type="ORF">H9649_12880</name>
</gene>
<evidence type="ECO:0000256" key="3">
    <source>
        <dbReference type="ARBA" id="ARBA00022833"/>
    </source>
</evidence>
<dbReference type="InterPro" id="IPR008913">
    <property type="entry name" value="Znf_CHY"/>
</dbReference>
<dbReference type="InterPro" id="IPR016694">
    <property type="entry name" value="UCP017292"/>
</dbReference>
<dbReference type="Proteomes" id="UP000626786">
    <property type="component" value="Unassembled WGS sequence"/>
</dbReference>
<evidence type="ECO:0000259" key="4">
    <source>
        <dbReference type="PROSITE" id="PS51266"/>
    </source>
</evidence>
<dbReference type="PIRSF" id="PIRSF017292">
    <property type="entry name" value="UCP017292_Znf_CHY"/>
    <property type="match status" value="1"/>
</dbReference>
<keyword evidence="1" id="KW-0479">Metal-binding</keyword>
<dbReference type="Pfam" id="PF05495">
    <property type="entry name" value="zf-CHY"/>
    <property type="match status" value="1"/>
</dbReference>
<sequence>MIDSETRCVHYHSTLDIIAIKFYCCNTYFPCYACHKESGCGNPAVWPKQKFDEKAVLCGACGHELSVNEYTHCQSRCPKCKARFNPGCNLHRELYFDV</sequence>
<evidence type="ECO:0000313" key="5">
    <source>
        <dbReference type="EMBL" id="MBD7985488.1"/>
    </source>
</evidence>
<keyword evidence="6" id="KW-1185">Reference proteome</keyword>
<accession>A0ABR8UBS3</accession>
<dbReference type="RefSeq" id="WP_191695329.1">
    <property type="nucleotide sequence ID" value="NZ_JACSQN010000011.1"/>
</dbReference>
<evidence type="ECO:0000313" key="6">
    <source>
        <dbReference type="Proteomes" id="UP000626786"/>
    </source>
</evidence>
<protein>
    <recommendedName>
        <fullName evidence="4">CHY-type domain-containing protein</fullName>
    </recommendedName>
</protein>
<dbReference type="InterPro" id="IPR052604">
    <property type="entry name" value="Mito_Tim_assembly_helper"/>
</dbReference>
<dbReference type="SUPFAM" id="SSF161219">
    <property type="entry name" value="CHY zinc finger-like"/>
    <property type="match status" value="1"/>
</dbReference>
<reference evidence="5 6" key="1">
    <citation type="submission" date="2020-08" db="EMBL/GenBank/DDBJ databases">
        <title>A Genomic Blueprint of the Chicken Gut Microbiome.</title>
        <authorList>
            <person name="Gilroy R."/>
            <person name="Ravi A."/>
            <person name="Getino M."/>
            <person name="Pursley I."/>
            <person name="Horton D.L."/>
            <person name="Alikhan N.-F."/>
            <person name="Baker D."/>
            <person name="Gharbi K."/>
            <person name="Hall N."/>
            <person name="Watson M."/>
            <person name="Adriaenssens E.M."/>
            <person name="Foster-Nyarko E."/>
            <person name="Jarju S."/>
            <person name="Secka A."/>
            <person name="Antonio M."/>
            <person name="Oren A."/>
            <person name="Chaudhuri R."/>
            <person name="La Ragione R.M."/>
            <person name="Hildebrand F."/>
            <person name="Pallen M.J."/>
        </authorList>
    </citation>
    <scope>NUCLEOTIDE SEQUENCE [LARGE SCALE GENOMIC DNA]</scope>
    <source>
        <strain evidence="5 6">Sa2YVA2</strain>
    </source>
</reference>
<evidence type="ECO:0000256" key="1">
    <source>
        <dbReference type="ARBA" id="ARBA00022723"/>
    </source>
</evidence>
<dbReference type="PANTHER" id="PTHR28082">
    <property type="entry name" value="ZINC FINGER PROTEIN"/>
    <property type="match status" value="1"/>
</dbReference>
<comment type="caution">
    <text evidence="5">The sequence shown here is derived from an EMBL/GenBank/DDBJ whole genome shotgun (WGS) entry which is preliminary data.</text>
</comment>
<proteinExistence type="predicted"/>
<dbReference type="PROSITE" id="PS51266">
    <property type="entry name" value="ZF_CHY"/>
    <property type="match status" value="1"/>
</dbReference>
<evidence type="ECO:0000256" key="2">
    <source>
        <dbReference type="ARBA" id="ARBA00022771"/>
    </source>
</evidence>
<organism evidence="5 6">
    <name type="scientific">Sporosarcina quadrami</name>
    <dbReference type="NCBI Taxonomy" id="2762234"/>
    <lineage>
        <taxon>Bacteria</taxon>
        <taxon>Bacillati</taxon>
        <taxon>Bacillota</taxon>
        <taxon>Bacilli</taxon>
        <taxon>Bacillales</taxon>
        <taxon>Caryophanaceae</taxon>
        <taxon>Sporosarcina</taxon>
    </lineage>
</organism>
<keyword evidence="2" id="KW-0863">Zinc-finger</keyword>
<feature type="domain" description="CHY-type" evidence="4">
    <location>
        <begin position="1"/>
        <end position="79"/>
    </location>
</feature>